<evidence type="ECO:0000259" key="2">
    <source>
        <dbReference type="Pfam" id="PF02249"/>
    </source>
</evidence>
<dbReference type="SUPFAM" id="SSF48081">
    <property type="entry name" value="Methyl-coenzyme M reductase alpha and beta chain C-terminal domain"/>
    <property type="match status" value="1"/>
</dbReference>
<feature type="non-terminal residue" evidence="3">
    <location>
        <position position="139"/>
    </location>
</feature>
<dbReference type="InterPro" id="IPR008924">
    <property type="entry name" value="Me_CoM_Rdtase_asu/bsu_C"/>
</dbReference>
<sequence length="139" mass="15583">AYTDNIPKDDYTYYGMDYIKDKYKVSYKNPGEKDKVKATQDVVNDIATRGHPLRYGAVRAVPRPLSRITPEAPSVHPCSQQPPGTLHCNRNRELERPPERLVPVHAPAQGRLVTSRILRLRSARTSAVPPTPSPRADEA</sequence>
<dbReference type="InterPro" id="IPR009047">
    <property type="entry name" value="Me_CoM_Rdtase_asu_C"/>
</dbReference>
<evidence type="ECO:0000313" key="3">
    <source>
        <dbReference type="EMBL" id="ABI18472.1"/>
    </source>
</evidence>
<dbReference type="GO" id="GO:0015948">
    <property type="term" value="P:methanogenesis"/>
    <property type="evidence" value="ECO:0007669"/>
    <property type="project" value="InterPro"/>
</dbReference>
<dbReference type="EMBL" id="DQ680506">
    <property type="protein sequence ID" value="ABI18472.1"/>
    <property type="molecule type" value="Genomic_DNA"/>
</dbReference>
<proteinExistence type="predicted"/>
<dbReference type="Pfam" id="PF02249">
    <property type="entry name" value="MCR_alpha"/>
    <property type="match status" value="1"/>
</dbReference>
<feature type="domain" description="Methyl-coenzyme M reductase alpha subunit C-terminal" evidence="2">
    <location>
        <begin position="1"/>
        <end position="49"/>
    </location>
</feature>
<dbReference type="AlphaFoldDB" id="A1XW36"/>
<evidence type="ECO:0000256" key="1">
    <source>
        <dbReference type="SAM" id="MobiDB-lite"/>
    </source>
</evidence>
<accession>A1XW36</accession>
<name>A1XW36_9EURY</name>
<feature type="region of interest" description="Disordered" evidence="1">
    <location>
        <begin position="67"/>
        <end position="96"/>
    </location>
</feature>
<organism evidence="3">
    <name type="scientific">uncultured methanogenic archaeon</name>
    <dbReference type="NCBI Taxonomy" id="198240"/>
    <lineage>
        <taxon>Archaea</taxon>
        <taxon>Methanobacteriati</taxon>
        <taxon>Methanobacteriota</taxon>
        <taxon>environmental samples</taxon>
    </lineage>
</organism>
<feature type="non-terminal residue" evidence="3">
    <location>
        <position position="1"/>
    </location>
</feature>
<protein>
    <submittedName>
        <fullName evidence="3">Methyl coenzyme M reductase alpha subunit</fullName>
    </submittedName>
</protein>
<dbReference type="Gene3D" id="1.20.840.10">
    <property type="entry name" value="Methyl-coenzyme M reductase, alpha/beta subunit, C-terminal"/>
    <property type="match status" value="1"/>
</dbReference>
<gene>
    <name evidence="3" type="primary">mcrA</name>
</gene>
<reference evidence="3" key="1">
    <citation type="submission" date="2006-06" db="EMBL/GenBank/DDBJ databases">
        <title>Molecular characterization of the methanogenic community of an acidic bog and an anaerobic digester treating municipal wastewater sludge.</title>
        <authorList>
            <person name="Steinberg L.M."/>
            <person name="Speers A."/>
            <person name="Regan J.M."/>
        </authorList>
    </citation>
    <scope>NUCLEOTIDE SEQUENCE</scope>
</reference>
<dbReference type="GO" id="GO:0050524">
    <property type="term" value="F:coenzyme-B sulfoethylthiotransferase activity"/>
    <property type="evidence" value="ECO:0007669"/>
    <property type="project" value="InterPro"/>
</dbReference>